<proteinExistence type="predicted"/>
<evidence type="ECO:0000313" key="2">
    <source>
        <dbReference type="Proteomes" id="UP000717585"/>
    </source>
</evidence>
<evidence type="ECO:0000313" key="1">
    <source>
        <dbReference type="EMBL" id="KAG9393765.1"/>
    </source>
</evidence>
<dbReference type="Proteomes" id="UP000717585">
    <property type="component" value="Unassembled WGS sequence"/>
</dbReference>
<name>A0A8J6AX73_9EUKA</name>
<gene>
    <name evidence="1" type="ORF">J8273_4628</name>
</gene>
<protein>
    <submittedName>
        <fullName evidence="1">Uncharacterized protein</fullName>
    </submittedName>
</protein>
<accession>A0A8J6AX73</accession>
<dbReference type="AlphaFoldDB" id="A0A8J6AX73"/>
<sequence>MPFGEISAELSLIAAHCLSVDVTASIPGDIPTLLASAFRIEANKEIQTNIGRERPDDERDINDLVSALENMSALKDARASRFVRRALCVMAHGPRLSMNIELADGEELPVAMYTLLQGTIWGILMQAGADPDLHDKENRLSDVPSTQKAYGPEAKALWFICKKFFFTHRVAEKEGATTVKRYTQFPYLFKIYYGRLFSRGSASNQLLGYRAAMDMPVYSRVRVPVVARLTVEPISGVVAVTGRGLYAWGSSVTFALGVGTADATAKPTKVDLSACPAVLEYEARLPTWRKDKLVLITVLQPHYSLLVTRAGVVAAGTMAKYFVDGHSPDITVFNPVPLPLGFHPDSVIQGTYLLILGQSNTQIQMAAGLLNRDSSFNQLYRFTRISAPMRQIVFSCNDFVLTSDGSGILFMTGLVTSLFAQFLPDQTAETMTVQRPLLLPHRIDSITFAQYLRIFIVTWVGETFTSIYDWAGGFIRVDVKVTAICSGSKTLLLADDDSVTAVSLARDGRLASGPVSSGPLAGRIEPFIPLIKVWS</sequence>
<dbReference type="EMBL" id="JAHDYR010000020">
    <property type="protein sequence ID" value="KAG9393765.1"/>
    <property type="molecule type" value="Genomic_DNA"/>
</dbReference>
<keyword evidence="2" id="KW-1185">Reference proteome</keyword>
<comment type="caution">
    <text evidence="1">The sequence shown here is derived from an EMBL/GenBank/DDBJ whole genome shotgun (WGS) entry which is preliminary data.</text>
</comment>
<organism evidence="1 2">
    <name type="scientific">Carpediemonas membranifera</name>
    <dbReference type="NCBI Taxonomy" id="201153"/>
    <lineage>
        <taxon>Eukaryota</taxon>
        <taxon>Metamonada</taxon>
        <taxon>Carpediemonas-like organisms</taxon>
        <taxon>Carpediemonas</taxon>
    </lineage>
</organism>
<reference evidence="1" key="1">
    <citation type="submission" date="2021-05" db="EMBL/GenBank/DDBJ databases">
        <title>A free-living protist that lacks canonical eukaryotic 1 DNA replication and segregation systems.</title>
        <authorList>
            <person name="Salas-Leiva D.E."/>
            <person name="Tromer E.C."/>
            <person name="Curtis B.A."/>
            <person name="Jerlstrom-Hultqvist J."/>
            <person name="Kolisko M."/>
            <person name="Yi Z."/>
            <person name="Salas-Leiva J.S."/>
            <person name="Gallot-Lavallee L."/>
            <person name="Kops G.J.P.L."/>
            <person name="Archibald J.M."/>
            <person name="Simpson A.G.B."/>
            <person name="Roger A.J."/>
        </authorList>
    </citation>
    <scope>NUCLEOTIDE SEQUENCE</scope>
    <source>
        <strain evidence="1">BICM</strain>
    </source>
</reference>